<dbReference type="GO" id="GO:0030337">
    <property type="term" value="F:DNA polymerase processivity factor activity"/>
    <property type="evidence" value="ECO:0007669"/>
    <property type="project" value="InterPro"/>
</dbReference>
<dbReference type="PRINTS" id="PR00339">
    <property type="entry name" value="PCNACYCLIN"/>
</dbReference>
<dbReference type="GO" id="GO:0006275">
    <property type="term" value="P:regulation of DNA replication"/>
    <property type="evidence" value="ECO:0007669"/>
    <property type="project" value="InterPro"/>
</dbReference>
<keyword evidence="3 8" id="KW-0235">DNA replication</keyword>
<dbReference type="PROSITE" id="PS01251">
    <property type="entry name" value="PCNA_1"/>
    <property type="match status" value="1"/>
</dbReference>
<comment type="function">
    <text evidence="7">This protein is an auxiliary protein of DNA polymerase delta and is involved in the control of eukaryotic DNA replication by increasing the polymerase's processivity during elongation of the leading strand.</text>
</comment>
<evidence type="ECO:0000256" key="4">
    <source>
        <dbReference type="ARBA" id="ARBA00023125"/>
    </source>
</evidence>
<feature type="domain" description="Proliferating cell nuclear antigen PCNA C-terminal" evidence="10">
    <location>
        <begin position="146"/>
        <end position="273"/>
    </location>
</feature>
<keyword evidence="5 7" id="KW-0539">Nucleus</keyword>
<evidence type="ECO:0000313" key="12">
    <source>
        <dbReference type="Proteomes" id="UP000075714"/>
    </source>
</evidence>
<dbReference type="GO" id="GO:0043626">
    <property type="term" value="C:PCNA complex"/>
    <property type="evidence" value="ECO:0007669"/>
    <property type="project" value="TreeGrafter"/>
</dbReference>
<comment type="similarity">
    <text evidence="2 8">Belongs to the PCNA family.</text>
</comment>
<comment type="function">
    <text evidence="6">This protein is an auxiliary protein of DNA polymerase delta and is involved in the control of eukaryotic DNA replication by increasing the polymerase's processibility during elongation of the leading strand.</text>
</comment>
<dbReference type="GO" id="GO:0019985">
    <property type="term" value="P:translesion synthesis"/>
    <property type="evidence" value="ECO:0007669"/>
    <property type="project" value="TreeGrafter"/>
</dbReference>
<evidence type="ECO:0000259" key="10">
    <source>
        <dbReference type="Pfam" id="PF02747"/>
    </source>
</evidence>
<sequence length="288" mass="31586">MVATTSASTPLKPLLGNIAMFEARITQGSVLKKLVEALKELVTEGNFDVSSTGLTLQAMDSSHVCLVSLTLRDDGFDHYRCDRNMAMGIHFGNLSKILKCAGNEDTITLKAEDNADTLTLMFESANQDRISDFDLKLMSIESEHLGIPDQDYSAEIKMPSAEYQRIVRDLTSIGDTVLISATKEGIKFSTSGDVGTANITLRHNTTPEKPEEQTIIDLKEPVALTFALRYLNNFSKATPLAPQVKLSLTKDLPIFVEYQVGDLGNVRFFLAPKIDDEDGMAGEDEAQS</sequence>
<gene>
    <name evidence="11" type="ORF">GPECTOR_35g906</name>
</gene>
<dbReference type="EMBL" id="LSYV01000036">
    <property type="protein sequence ID" value="KXZ47468.1"/>
    <property type="molecule type" value="Genomic_DNA"/>
</dbReference>
<dbReference type="AlphaFoldDB" id="A0A150GCB8"/>
<evidence type="ECO:0000256" key="8">
    <source>
        <dbReference type="RuleBase" id="RU003671"/>
    </source>
</evidence>
<reference evidence="12" key="1">
    <citation type="journal article" date="2016" name="Nat. Commun.">
        <title>The Gonium pectorale genome demonstrates co-option of cell cycle regulation during the evolution of multicellularity.</title>
        <authorList>
            <person name="Hanschen E.R."/>
            <person name="Marriage T.N."/>
            <person name="Ferris P.J."/>
            <person name="Hamaji T."/>
            <person name="Toyoda A."/>
            <person name="Fujiyama A."/>
            <person name="Neme R."/>
            <person name="Noguchi H."/>
            <person name="Minakuchi Y."/>
            <person name="Suzuki M."/>
            <person name="Kawai-Toyooka H."/>
            <person name="Smith D.R."/>
            <person name="Sparks H."/>
            <person name="Anderson J."/>
            <person name="Bakaric R."/>
            <person name="Luria V."/>
            <person name="Karger A."/>
            <person name="Kirschner M.W."/>
            <person name="Durand P.M."/>
            <person name="Michod R.E."/>
            <person name="Nozaki H."/>
            <person name="Olson B.J."/>
        </authorList>
    </citation>
    <scope>NUCLEOTIDE SEQUENCE [LARGE SCALE GENOMIC DNA]</scope>
    <source>
        <strain evidence="12">NIES-2863</strain>
    </source>
</reference>
<dbReference type="SUPFAM" id="SSF55979">
    <property type="entry name" value="DNA clamp"/>
    <property type="match status" value="2"/>
</dbReference>
<dbReference type="InterPro" id="IPR022648">
    <property type="entry name" value="Pr_cel_nuc_antig_N"/>
</dbReference>
<dbReference type="FunFam" id="3.10.150.10:FF:000008">
    <property type="entry name" value="Proliferating cell nuclear antigen"/>
    <property type="match status" value="1"/>
</dbReference>
<dbReference type="Gene3D" id="3.10.150.10">
    <property type="entry name" value="DNA Polymerase III, subunit A, domain 2"/>
    <property type="match status" value="2"/>
</dbReference>
<proteinExistence type="inferred from homology"/>
<evidence type="ECO:0000256" key="1">
    <source>
        <dbReference type="ARBA" id="ARBA00004123"/>
    </source>
</evidence>
<organism evidence="11 12">
    <name type="scientific">Gonium pectorale</name>
    <name type="common">Green alga</name>
    <dbReference type="NCBI Taxonomy" id="33097"/>
    <lineage>
        <taxon>Eukaryota</taxon>
        <taxon>Viridiplantae</taxon>
        <taxon>Chlorophyta</taxon>
        <taxon>core chlorophytes</taxon>
        <taxon>Chlorophyceae</taxon>
        <taxon>CS clade</taxon>
        <taxon>Chlamydomonadales</taxon>
        <taxon>Volvocaceae</taxon>
        <taxon>Gonium</taxon>
    </lineage>
</organism>
<dbReference type="FunFam" id="3.10.150.10:FF:000006">
    <property type="entry name" value="Proliferating cell nuclear antigen"/>
    <property type="match status" value="1"/>
</dbReference>
<evidence type="ECO:0000256" key="3">
    <source>
        <dbReference type="ARBA" id="ARBA00022705"/>
    </source>
</evidence>
<dbReference type="GO" id="GO:0003677">
    <property type="term" value="F:DNA binding"/>
    <property type="evidence" value="ECO:0007669"/>
    <property type="project" value="UniProtKB-KW"/>
</dbReference>
<dbReference type="Proteomes" id="UP000075714">
    <property type="component" value="Unassembled WGS sequence"/>
</dbReference>
<evidence type="ECO:0000313" key="11">
    <source>
        <dbReference type="EMBL" id="KXZ47468.1"/>
    </source>
</evidence>
<comment type="subcellular location">
    <subcellularLocation>
        <location evidence="1 7">Nucleus</location>
    </subcellularLocation>
</comment>
<evidence type="ECO:0000256" key="2">
    <source>
        <dbReference type="ARBA" id="ARBA00010462"/>
    </source>
</evidence>
<dbReference type="InterPro" id="IPR046938">
    <property type="entry name" value="DNA_clamp_sf"/>
</dbReference>
<dbReference type="InterPro" id="IPR022649">
    <property type="entry name" value="Pr_cel_nuc_antig_C"/>
</dbReference>
<dbReference type="NCBIfam" id="TIGR00590">
    <property type="entry name" value="pcna"/>
    <property type="match status" value="1"/>
</dbReference>
<dbReference type="STRING" id="33097.A0A150GCB8"/>
<accession>A0A150GCB8</accession>
<dbReference type="CDD" id="cd00577">
    <property type="entry name" value="PCNA"/>
    <property type="match status" value="1"/>
</dbReference>
<comment type="caution">
    <text evidence="11">The sequence shown here is derived from an EMBL/GenBank/DDBJ whole genome shotgun (WGS) entry which is preliminary data.</text>
</comment>
<dbReference type="Pfam" id="PF00705">
    <property type="entry name" value="PCNA_N"/>
    <property type="match status" value="1"/>
</dbReference>
<dbReference type="PANTHER" id="PTHR11352">
    <property type="entry name" value="PROLIFERATING CELL NUCLEAR ANTIGEN"/>
    <property type="match status" value="1"/>
</dbReference>
<keyword evidence="4 8" id="KW-0238">DNA-binding</keyword>
<evidence type="ECO:0000256" key="7">
    <source>
        <dbReference type="RuleBase" id="RU000641"/>
    </source>
</evidence>
<dbReference type="InterPro" id="IPR000730">
    <property type="entry name" value="Pr_cel_nuc_antig"/>
</dbReference>
<protein>
    <recommendedName>
        <fullName evidence="7">DNA sliding clamp PCNA</fullName>
    </recommendedName>
</protein>
<dbReference type="FunFam" id="3.70.10.10:FF:000001">
    <property type="entry name" value="Proliferating cell nuclear antigen"/>
    <property type="match status" value="1"/>
</dbReference>
<evidence type="ECO:0000259" key="9">
    <source>
        <dbReference type="Pfam" id="PF00705"/>
    </source>
</evidence>
<dbReference type="Pfam" id="PF02747">
    <property type="entry name" value="PCNA_C"/>
    <property type="match status" value="1"/>
</dbReference>
<dbReference type="GO" id="GO:0006272">
    <property type="term" value="P:leading strand elongation"/>
    <property type="evidence" value="ECO:0007669"/>
    <property type="project" value="TreeGrafter"/>
</dbReference>
<dbReference type="GO" id="GO:0006298">
    <property type="term" value="P:mismatch repair"/>
    <property type="evidence" value="ECO:0007669"/>
    <property type="project" value="TreeGrafter"/>
</dbReference>
<feature type="domain" description="Proliferating cell nuclear antigen PCNA N-terminal" evidence="9">
    <location>
        <begin position="20"/>
        <end position="142"/>
    </location>
</feature>
<evidence type="ECO:0000256" key="5">
    <source>
        <dbReference type="ARBA" id="ARBA00023242"/>
    </source>
</evidence>
<dbReference type="InterPro" id="IPR022659">
    <property type="entry name" value="Pr_cel_nuc_antig_CS"/>
</dbReference>
<evidence type="ECO:0000256" key="6">
    <source>
        <dbReference type="ARBA" id="ARBA00053268"/>
    </source>
</evidence>
<dbReference type="HAMAP" id="MF_00317">
    <property type="entry name" value="DNApol_clamp_arch"/>
    <property type="match status" value="1"/>
</dbReference>
<dbReference type="PANTHER" id="PTHR11352:SF0">
    <property type="entry name" value="PROLIFERATING CELL NUCLEAR ANTIGEN"/>
    <property type="match status" value="1"/>
</dbReference>
<keyword evidence="12" id="KW-1185">Reference proteome</keyword>
<dbReference type="OrthoDB" id="534348at2759"/>
<name>A0A150GCB8_GONPE</name>